<gene>
    <name evidence="1" type="ORF">SAMN05444126_10574</name>
</gene>
<name>A0A1H9RSA7_9BACI</name>
<evidence type="ECO:0008006" key="3">
    <source>
        <dbReference type="Google" id="ProtNLM"/>
    </source>
</evidence>
<dbReference type="AlphaFoldDB" id="A0A1H9RSA7"/>
<comment type="caution">
    <text evidence="1">The sequence shown here is derived from an EMBL/GenBank/DDBJ whole genome shotgun (WGS) entry which is preliminary data.</text>
</comment>
<keyword evidence="2" id="KW-1185">Reference proteome</keyword>
<reference evidence="2" key="1">
    <citation type="submission" date="2016-10" db="EMBL/GenBank/DDBJ databases">
        <authorList>
            <person name="de Groot N.N."/>
        </authorList>
    </citation>
    <scope>NUCLEOTIDE SEQUENCE [LARGE SCALE GENOMIC DNA]</scope>
    <source>
        <strain evidence="2">10nlg</strain>
    </source>
</reference>
<sequence>MVRKVEIESIQPSVLYLNQKDVGQWLMIGVSEDELVKEPFPAIIVDQQIILIDDHPRAFLAAQTGNRYIQIAIHKEIENAHEYGEMAKKCRENGVNELTDLTKQILSPEDYQRRRQNEIPAFFSGS</sequence>
<dbReference type="STRING" id="1464123.SAMN05444126_10574"/>
<evidence type="ECO:0000313" key="2">
    <source>
        <dbReference type="Proteomes" id="UP000199318"/>
    </source>
</evidence>
<organism evidence="1 2">
    <name type="scientific">Salisediminibacterium halotolerans</name>
    <dbReference type="NCBI Taxonomy" id="517425"/>
    <lineage>
        <taxon>Bacteria</taxon>
        <taxon>Bacillati</taxon>
        <taxon>Bacillota</taxon>
        <taxon>Bacilli</taxon>
        <taxon>Bacillales</taxon>
        <taxon>Bacillaceae</taxon>
        <taxon>Salisediminibacterium</taxon>
    </lineage>
</organism>
<proteinExistence type="predicted"/>
<dbReference type="RefSeq" id="WP_093072235.1">
    <property type="nucleotide sequence ID" value="NZ_FOGV01000005.1"/>
</dbReference>
<dbReference type="Proteomes" id="UP000199318">
    <property type="component" value="Unassembled WGS sequence"/>
</dbReference>
<protein>
    <recommendedName>
        <fullName evidence="3">ParB-like nuclease domain-containing protein</fullName>
    </recommendedName>
</protein>
<dbReference type="EMBL" id="FOGV01000005">
    <property type="protein sequence ID" value="SER75537.1"/>
    <property type="molecule type" value="Genomic_DNA"/>
</dbReference>
<evidence type="ECO:0000313" key="1">
    <source>
        <dbReference type="EMBL" id="SER75537.1"/>
    </source>
</evidence>
<accession>A0A1H9RSA7</accession>